<name>A0AC34F228_9BILA</name>
<accession>A0AC34F228</accession>
<dbReference type="WBParaSite" id="ES5_v2.g11033.t1">
    <property type="protein sequence ID" value="ES5_v2.g11033.t1"/>
    <property type="gene ID" value="ES5_v2.g11033"/>
</dbReference>
<proteinExistence type="predicted"/>
<sequence length="322" mass="34192">TAPSAPASAPTSATAPAAPTSATAPLAPPSVAAPTAPTSDTAPPAPASVTAPAAPPSVAAPTAPTSWAACVGGGTKSAAGAVPAVTNNGNKNVKLSATTVTNNAAASDVTVKSPSTNVTTTTANGNTSADLESTQDKQQLRHNRRPARARSDFTVHVSKIFKGKKATERDLIADVTKAFQEYGPISHVRVPGRRLADDNESTMYAFVDFQEKEDYEKIFADHEKDNEGRVKLSINLPVLSFDGEVIIAQNRGNRGRNFYRNNRRPFGNQRPAGNNGRFGNGRPPQRYPRYNGQPGNRPPQQIDTRNQSDNRQKENETIKAEN</sequence>
<protein>
    <submittedName>
        <fullName evidence="2">RRM domain-containing protein</fullName>
    </submittedName>
</protein>
<organism evidence="1 2">
    <name type="scientific">Panagrolaimus sp. ES5</name>
    <dbReference type="NCBI Taxonomy" id="591445"/>
    <lineage>
        <taxon>Eukaryota</taxon>
        <taxon>Metazoa</taxon>
        <taxon>Ecdysozoa</taxon>
        <taxon>Nematoda</taxon>
        <taxon>Chromadorea</taxon>
        <taxon>Rhabditida</taxon>
        <taxon>Tylenchina</taxon>
        <taxon>Panagrolaimomorpha</taxon>
        <taxon>Panagrolaimoidea</taxon>
        <taxon>Panagrolaimidae</taxon>
        <taxon>Panagrolaimus</taxon>
    </lineage>
</organism>
<evidence type="ECO:0000313" key="1">
    <source>
        <dbReference type="Proteomes" id="UP000887579"/>
    </source>
</evidence>
<dbReference type="Proteomes" id="UP000887579">
    <property type="component" value="Unplaced"/>
</dbReference>
<reference evidence="2" key="1">
    <citation type="submission" date="2022-11" db="UniProtKB">
        <authorList>
            <consortium name="WormBaseParasite"/>
        </authorList>
    </citation>
    <scope>IDENTIFICATION</scope>
</reference>
<evidence type="ECO:0000313" key="2">
    <source>
        <dbReference type="WBParaSite" id="ES5_v2.g11033.t1"/>
    </source>
</evidence>